<keyword evidence="3" id="KW-1185">Reference proteome</keyword>
<dbReference type="Proteomes" id="UP000254258">
    <property type="component" value="Unassembled WGS sequence"/>
</dbReference>
<feature type="transmembrane region" description="Helical" evidence="1">
    <location>
        <begin position="20"/>
        <end position="39"/>
    </location>
</feature>
<evidence type="ECO:0000256" key="1">
    <source>
        <dbReference type="SAM" id="Phobius"/>
    </source>
</evidence>
<keyword evidence="1" id="KW-0812">Transmembrane</keyword>
<dbReference type="RefSeq" id="WP_147293207.1">
    <property type="nucleotide sequence ID" value="NZ_QRBE01000002.1"/>
</dbReference>
<name>A0A370X5I3_9GAMM</name>
<dbReference type="Gene3D" id="3.40.50.1820">
    <property type="entry name" value="alpha/beta hydrolase"/>
    <property type="match status" value="1"/>
</dbReference>
<evidence type="ECO:0000313" key="2">
    <source>
        <dbReference type="EMBL" id="RDS83537.1"/>
    </source>
</evidence>
<dbReference type="SUPFAM" id="SSF53474">
    <property type="entry name" value="alpha/beta-Hydrolases"/>
    <property type="match status" value="1"/>
</dbReference>
<evidence type="ECO:0000313" key="3">
    <source>
        <dbReference type="Proteomes" id="UP000254258"/>
    </source>
</evidence>
<dbReference type="OrthoDB" id="6312827at2"/>
<comment type="caution">
    <text evidence="2">The sequence shown here is derived from an EMBL/GenBank/DDBJ whole genome shotgun (WGS) entry which is preliminary data.</text>
</comment>
<dbReference type="AlphaFoldDB" id="A0A370X5I3"/>
<keyword evidence="2" id="KW-0378">Hydrolase</keyword>
<keyword evidence="1" id="KW-1133">Transmembrane helix</keyword>
<accession>A0A370X5I3</accession>
<dbReference type="GO" id="GO:0016787">
    <property type="term" value="F:hydrolase activity"/>
    <property type="evidence" value="ECO:0007669"/>
    <property type="project" value="UniProtKB-KW"/>
</dbReference>
<dbReference type="InterPro" id="IPR029058">
    <property type="entry name" value="AB_hydrolase_fold"/>
</dbReference>
<organism evidence="2 3">
    <name type="scientific">Dyella monticola</name>
    <dbReference type="NCBI Taxonomy" id="1927958"/>
    <lineage>
        <taxon>Bacteria</taxon>
        <taxon>Pseudomonadati</taxon>
        <taxon>Pseudomonadota</taxon>
        <taxon>Gammaproteobacteria</taxon>
        <taxon>Lysobacterales</taxon>
        <taxon>Rhodanobacteraceae</taxon>
        <taxon>Dyella</taxon>
    </lineage>
</organism>
<reference evidence="2 3" key="1">
    <citation type="submission" date="2018-07" db="EMBL/GenBank/DDBJ databases">
        <title>Dyella monticola sp. nov. and Dyella psychrodurans sp. nov. isolated from monsoon evergreen broad-leaved forest soil of Dinghu Mountain, China.</title>
        <authorList>
            <person name="Gao Z."/>
            <person name="Qiu L."/>
        </authorList>
    </citation>
    <scope>NUCLEOTIDE SEQUENCE [LARGE SCALE GENOMIC DNA]</scope>
    <source>
        <strain evidence="2 3">4G-K06</strain>
    </source>
</reference>
<protein>
    <submittedName>
        <fullName evidence="2">Alpha/beta hydrolase</fullName>
    </submittedName>
</protein>
<keyword evidence="1" id="KW-0472">Membrane</keyword>
<proteinExistence type="predicted"/>
<gene>
    <name evidence="2" type="ORF">DWU98_04125</name>
</gene>
<dbReference type="EMBL" id="QRBE01000002">
    <property type="protein sequence ID" value="RDS83537.1"/>
    <property type="molecule type" value="Genomic_DNA"/>
</dbReference>
<sequence>MLDSMHSGRHSGFRPKCSAWVVAAAAITLFYFAFPAALLRWNLDRLVFSASPDDQTHEDKRFEWGVAPGTTIVVRRYGEAGHSCVFFFPGQHGGIAGYERTLFPSIRSLGADIYAISYPGQDGARGQSRIDLLPDQVALAISQVSKRGLCNASHSVFIGRSLGATVALVEASRFKPEGLLADGLGAELSQVIRTWIDRHWSLIGWKLLPIRTLVGRQDFSTPLLIEKTPSMPVVVFQGTADEVTPYALVQNLPEGHPNVCLIPVVNASHENAYLLARDAYIENLRLMLKANAAAAAHPCRP</sequence>